<dbReference type="AlphaFoldDB" id="A0A543I8T9"/>
<feature type="domain" description="HTH cro/C1-type" evidence="1">
    <location>
        <begin position="40"/>
        <end position="77"/>
    </location>
</feature>
<name>A0A543I8T9_9ACTN</name>
<reference evidence="2 3" key="1">
    <citation type="submission" date="2019-06" db="EMBL/GenBank/DDBJ databases">
        <title>Sequencing the genomes of 1000 actinobacteria strains.</title>
        <authorList>
            <person name="Klenk H.-P."/>
        </authorList>
    </citation>
    <scope>NUCLEOTIDE SEQUENCE [LARGE SCALE GENOMIC DNA]</scope>
    <source>
        <strain evidence="2 3">DSM 45043</strain>
    </source>
</reference>
<dbReference type="Proteomes" id="UP000316706">
    <property type="component" value="Unassembled WGS sequence"/>
</dbReference>
<dbReference type="RefSeq" id="WP_185758585.1">
    <property type="nucleotide sequence ID" value="NZ_VFPO01000001.1"/>
</dbReference>
<dbReference type="GO" id="GO:0003677">
    <property type="term" value="F:DNA binding"/>
    <property type="evidence" value="ECO:0007669"/>
    <property type="project" value="InterPro"/>
</dbReference>
<evidence type="ECO:0000313" key="3">
    <source>
        <dbReference type="Proteomes" id="UP000316706"/>
    </source>
</evidence>
<dbReference type="PROSITE" id="PS50943">
    <property type="entry name" value="HTH_CROC1"/>
    <property type="match status" value="1"/>
</dbReference>
<sequence length="243" mass="26552">MVDDLSFAAVLDDLCRRPPGRRRPFSNVELARAVNDLGGDITDGYISLLRKGHRDNPTLQTIQDLAAALGVCPAAFVGGRRERDGDECPRRTFSARLRHLFEAIYPPEQGPFTPEDVAAAISTDGRYGSISASHIRELLNPETRPNPRLKHMLALAGHFGLTGEDGAPQAAYFLDDRLAAAIDAELADLKKLRDAGVVEFAARVVEHASTWSPELRRQAVEAITKAVESGETRWVFPLGGSDR</sequence>
<proteinExistence type="predicted"/>
<dbReference type="InterPro" id="IPR010982">
    <property type="entry name" value="Lambda_DNA-bd_dom_sf"/>
</dbReference>
<accession>A0A543I8T9</accession>
<dbReference type="InterPro" id="IPR001387">
    <property type="entry name" value="Cro/C1-type_HTH"/>
</dbReference>
<dbReference type="Gene3D" id="1.10.260.40">
    <property type="entry name" value="lambda repressor-like DNA-binding domains"/>
    <property type="match status" value="2"/>
</dbReference>
<organism evidence="2 3">
    <name type="scientific">Actinomadura hallensis</name>
    <dbReference type="NCBI Taxonomy" id="337895"/>
    <lineage>
        <taxon>Bacteria</taxon>
        <taxon>Bacillati</taxon>
        <taxon>Actinomycetota</taxon>
        <taxon>Actinomycetes</taxon>
        <taxon>Streptosporangiales</taxon>
        <taxon>Thermomonosporaceae</taxon>
        <taxon>Actinomadura</taxon>
    </lineage>
</organism>
<comment type="caution">
    <text evidence="2">The sequence shown here is derived from an EMBL/GenBank/DDBJ whole genome shotgun (WGS) entry which is preliminary data.</text>
</comment>
<gene>
    <name evidence="2" type="ORF">FHX41_0599</name>
</gene>
<evidence type="ECO:0000259" key="1">
    <source>
        <dbReference type="PROSITE" id="PS50943"/>
    </source>
</evidence>
<protein>
    <recommendedName>
        <fullName evidence="1">HTH cro/C1-type domain-containing protein</fullName>
    </recommendedName>
</protein>
<evidence type="ECO:0000313" key="2">
    <source>
        <dbReference type="EMBL" id="TQM67002.1"/>
    </source>
</evidence>
<keyword evidence="3" id="KW-1185">Reference proteome</keyword>
<dbReference type="EMBL" id="VFPO01000001">
    <property type="protein sequence ID" value="TQM67002.1"/>
    <property type="molecule type" value="Genomic_DNA"/>
</dbReference>